<dbReference type="InterPro" id="IPR001647">
    <property type="entry name" value="HTH_TetR"/>
</dbReference>
<dbReference type="Gene3D" id="1.10.10.60">
    <property type="entry name" value="Homeodomain-like"/>
    <property type="match status" value="1"/>
</dbReference>
<evidence type="ECO:0000256" key="4">
    <source>
        <dbReference type="PROSITE-ProRule" id="PRU00335"/>
    </source>
</evidence>
<dbReference type="EMBL" id="SAUN01000001">
    <property type="protein sequence ID" value="RVX41418.1"/>
    <property type="molecule type" value="Genomic_DNA"/>
</dbReference>
<proteinExistence type="predicted"/>
<dbReference type="PROSITE" id="PS50977">
    <property type="entry name" value="HTH_TETR_2"/>
    <property type="match status" value="1"/>
</dbReference>
<dbReference type="Gene3D" id="1.10.357.10">
    <property type="entry name" value="Tetracycline Repressor, domain 2"/>
    <property type="match status" value="1"/>
</dbReference>
<dbReference type="InterPro" id="IPR011075">
    <property type="entry name" value="TetR_C"/>
</dbReference>
<dbReference type="PANTHER" id="PTHR30055:SF148">
    <property type="entry name" value="TETR-FAMILY TRANSCRIPTIONAL REGULATOR"/>
    <property type="match status" value="1"/>
</dbReference>
<protein>
    <submittedName>
        <fullName evidence="7">TetR family transcriptional regulator</fullName>
    </submittedName>
</protein>
<name>A0A438M6U5_9ACTN</name>
<keyword evidence="8" id="KW-1185">Reference proteome</keyword>
<evidence type="ECO:0000313" key="7">
    <source>
        <dbReference type="EMBL" id="RVX41418.1"/>
    </source>
</evidence>
<accession>A0A438M6U5</accession>
<feature type="region of interest" description="Disordered" evidence="5">
    <location>
        <begin position="1"/>
        <end position="27"/>
    </location>
</feature>
<organism evidence="7 8">
    <name type="scientific">Nonomuraea polychroma</name>
    <dbReference type="NCBI Taxonomy" id="46176"/>
    <lineage>
        <taxon>Bacteria</taxon>
        <taxon>Bacillati</taxon>
        <taxon>Actinomycetota</taxon>
        <taxon>Actinomycetes</taxon>
        <taxon>Streptosporangiales</taxon>
        <taxon>Streptosporangiaceae</taxon>
        <taxon>Nonomuraea</taxon>
    </lineage>
</organism>
<dbReference type="Proteomes" id="UP000284824">
    <property type="component" value="Unassembled WGS sequence"/>
</dbReference>
<evidence type="ECO:0000256" key="2">
    <source>
        <dbReference type="ARBA" id="ARBA00023125"/>
    </source>
</evidence>
<evidence type="ECO:0000313" key="8">
    <source>
        <dbReference type="Proteomes" id="UP000284824"/>
    </source>
</evidence>
<dbReference type="InterPro" id="IPR036271">
    <property type="entry name" value="Tet_transcr_reg_TetR-rel_C_sf"/>
</dbReference>
<evidence type="ECO:0000259" key="6">
    <source>
        <dbReference type="PROSITE" id="PS50977"/>
    </source>
</evidence>
<dbReference type="SUPFAM" id="SSF48498">
    <property type="entry name" value="Tetracyclin repressor-like, C-terminal domain"/>
    <property type="match status" value="1"/>
</dbReference>
<dbReference type="Pfam" id="PF16859">
    <property type="entry name" value="TetR_C_11"/>
    <property type="match status" value="1"/>
</dbReference>
<keyword evidence="1" id="KW-0805">Transcription regulation</keyword>
<dbReference type="AlphaFoldDB" id="A0A438M6U5"/>
<reference evidence="7 8" key="1">
    <citation type="submission" date="2019-01" db="EMBL/GenBank/DDBJ databases">
        <title>Sequencing the genomes of 1000 actinobacteria strains.</title>
        <authorList>
            <person name="Klenk H.-P."/>
        </authorList>
    </citation>
    <scope>NUCLEOTIDE SEQUENCE [LARGE SCALE GENOMIC DNA]</scope>
    <source>
        <strain evidence="7 8">DSM 43925</strain>
    </source>
</reference>
<keyword evidence="3" id="KW-0804">Transcription</keyword>
<dbReference type="PANTHER" id="PTHR30055">
    <property type="entry name" value="HTH-TYPE TRANSCRIPTIONAL REGULATOR RUTR"/>
    <property type="match status" value="1"/>
</dbReference>
<dbReference type="GO" id="GO:0000976">
    <property type="term" value="F:transcription cis-regulatory region binding"/>
    <property type="evidence" value="ECO:0007669"/>
    <property type="project" value="TreeGrafter"/>
</dbReference>
<dbReference type="PRINTS" id="PR00455">
    <property type="entry name" value="HTHTETR"/>
</dbReference>
<keyword evidence="2 4" id="KW-0238">DNA-binding</keyword>
<dbReference type="InterPro" id="IPR009057">
    <property type="entry name" value="Homeodomain-like_sf"/>
</dbReference>
<evidence type="ECO:0000256" key="5">
    <source>
        <dbReference type="SAM" id="MobiDB-lite"/>
    </source>
</evidence>
<feature type="domain" description="HTH tetR-type" evidence="6">
    <location>
        <begin position="27"/>
        <end position="87"/>
    </location>
</feature>
<dbReference type="Pfam" id="PF00440">
    <property type="entry name" value="TetR_N"/>
    <property type="match status" value="1"/>
</dbReference>
<dbReference type="InterPro" id="IPR050109">
    <property type="entry name" value="HTH-type_TetR-like_transc_reg"/>
</dbReference>
<feature type="DNA-binding region" description="H-T-H motif" evidence="4">
    <location>
        <begin position="50"/>
        <end position="69"/>
    </location>
</feature>
<gene>
    <name evidence="7" type="ORF">EDD27_3949</name>
</gene>
<evidence type="ECO:0000256" key="3">
    <source>
        <dbReference type="ARBA" id="ARBA00023163"/>
    </source>
</evidence>
<dbReference type="RefSeq" id="WP_127933667.1">
    <property type="nucleotide sequence ID" value="NZ_SAUN01000001.1"/>
</dbReference>
<dbReference type="SUPFAM" id="SSF46689">
    <property type="entry name" value="Homeodomain-like"/>
    <property type="match status" value="1"/>
</dbReference>
<comment type="caution">
    <text evidence="7">The sequence shown here is derived from an EMBL/GenBank/DDBJ whole genome shotgun (WGS) entry which is preliminary data.</text>
</comment>
<sequence>MSKQNVSFRVVSVPRPTTRPNVDRRRDSSRRATLSAVLDLCVERGYAAVTVDAIAARAGVSKATIYRWWPSKGAIVLEAIDDAAPIPQTFPHTDDLAADLHAWLTGILDVFRDPYLGPAFTGALAESQLDADLARQLRERLIDHRVSQFNERMTAARENGQLDSDADLEVALDVLLSPVYRRHVLHYPLPDHAYLDRLIKHALRALGGTGDSA</sequence>
<evidence type="ECO:0000256" key="1">
    <source>
        <dbReference type="ARBA" id="ARBA00023015"/>
    </source>
</evidence>
<dbReference type="OrthoDB" id="9796019at2"/>
<dbReference type="GO" id="GO:0003700">
    <property type="term" value="F:DNA-binding transcription factor activity"/>
    <property type="evidence" value="ECO:0007669"/>
    <property type="project" value="TreeGrafter"/>
</dbReference>